<dbReference type="AlphaFoldDB" id="A0AAD6Y872"/>
<proteinExistence type="predicted"/>
<keyword evidence="3" id="KW-1185">Reference proteome</keyword>
<feature type="signal peptide" evidence="1">
    <location>
        <begin position="1"/>
        <end position="21"/>
    </location>
</feature>
<protein>
    <submittedName>
        <fullName evidence="2">Uncharacterized protein</fullName>
    </submittedName>
</protein>
<feature type="chain" id="PRO_5042044988" evidence="1">
    <location>
        <begin position="22"/>
        <end position="634"/>
    </location>
</feature>
<sequence>MPLHGVLLFLLSLHALPLSLCTLSTRDGHMPDVTETSPPLRVYGIVAYTYPCCGLHGNATLPPPLEPGFEAKLSPVRSPSQRRVRARCTKRAEFGSSRLSFPRLCTPFCVCTDAAQALKPIALEFSHTLPRAIRASGSPPHPSPCPRTPRRTEPGARLLLDRIDFHLPPSPSFLPRHCRHLDDTACTRGLNTYPGNLFSTPLTQHLQAARPPSGYRRRFLRTIKNGLRILPDVHKVAGPSSLALSSLVVECQLLPIPPSITTSPRTLPDVHKVAGPLSSPHPPRTAPSHLTLPEVDNVVVPSGCLECTGEVGPHALLYRTTIENFILLGVAYEYLTQAVEYARRQDNPPGARQRHLGFVRSAFTRADAAAPGAALTHTASARMSASDVVNLAAHVALGDESITRRGALLVDRLVAYALQPSVLEALLLGRRPRGRCAQRRLSVRAGRPRRRARATFRRRWCPRWRLRSGTHVSAEGSRHPFGALVSLERTRVAGEDPRDTGDPGCVKVAWGCWAARWRGRGGRVGSRTDSVRLRTTGTSTLEGRTRYAWVAGEPRARRLVAFMTRGPVDRRCHAADPYRKLALEGALARRAFGMEELSPSVIVENWRGAERSCGWQVLRAWVWAGRTQSGGMLG</sequence>
<evidence type="ECO:0000313" key="3">
    <source>
        <dbReference type="Proteomes" id="UP001219525"/>
    </source>
</evidence>
<dbReference type="Proteomes" id="UP001219525">
    <property type="component" value="Unassembled WGS sequence"/>
</dbReference>
<evidence type="ECO:0000256" key="1">
    <source>
        <dbReference type="SAM" id="SignalP"/>
    </source>
</evidence>
<organism evidence="2 3">
    <name type="scientific">Mycena pura</name>
    <dbReference type="NCBI Taxonomy" id="153505"/>
    <lineage>
        <taxon>Eukaryota</taxon>
        <taxon>Fungi</taxon>
        <taxon>Dikarya</taxon>
        <taxon>Basidiomycota</taxon>
        <taxon>Agaricomycotina</taxon>
        <taxon>Agaricomycetes</taxon>
        <taxon>Agaricomycetidae</taxon>
        <taxon>Agaricales</taxon>
        <taxon>Marasmiineae</taxon>
        <taxon>Mycenaceae</taxon>
        <taxon>Mycena</taxon>
    </lineage>
</organism>
<keyword evidence="1" id="KW-0732">Signal</keyword>
<dbReference type="EMBL" id="JARJCW010000039">
    <property type="protein sequence ID" value="KAJ7206671.1"/>
    <property type="molecule type" value="Genomic_DNA"/>
</dbReference>
<accession>A0AAD6Y872</accession>
<gene>
    <name evidence="2" type="ORF">GGX14DRAFT_568214</name>
</gene>
<evidence type="ECO:0000313" key="2">
    <source>
        <dbReference type="EMBL" id="KAJ7206671.1"/>
    </source>
</evidence>
<comment type="caution">
    <text evidence="2">The sequence shown here is derived from an EMBL/GenBank/DDBJ whole genome shotgun (WGS) entry which is preliminary data.</text>
</comment>
<name>A0AAD6Y872_9AGAR</name>
<reference evidence="2" key="1">
    <citation type="submission" date="2023-03" db="EMBL/GenBank/DDBJ databases">
        <title>Massive genome expansion in bonnet fungi (Mycena s.s.) driven by repeated elements and novel gene families across ecological guilds.</title>
        <authorList>
            <consortium name="Lawrence Berkeley National Laboratory"/>
            <person name="Harder C.B."/>
            <person name="Miyauchi S."/>
            <person name="Viragh M."/>
            <person name="Kuo A."/>
            <person name="Thoen E."/>
            <person name="Andreopoulos B."/>
            <person name="Lu D."/>
            <person name="Skrede I."/>
            <person name="Drula E."/>
            <person name="Henrissat B."/>
            <person name="Morin E."/>
            <person name="Kohler A."/>
            <person name="Barry K."/>
            <person name="LaButti K."/>
            <person name="Morin E."/>
            <person name="Salamov A."/>
            <person name="Lipzen A."/>
            <person name="Mereny Z."/>
            <person name="Hegedus B."/>
            <person name="Baldrian P."/>
            <person name="Stursova M."/>
            <person name="Weitz H."/>
            <person name="Taylor A."/>
            <person name="Grigoriev I.V."/>
            <person name="Nagy L.G."/>
            <person name="Martin F."/>
            <person name="Kauserud H."/>
        </authorList>
    </citation>
    <scope>NUCLEOTIDE SEQUENCE</scope>
    <source>
        <strain evidence="2">9144</strain>
    </source>
</reference>